<evidence type="ECO:0000256" key="3">
    <source>
        <dbReference type="ARBA" id="ARBA00022833"/>
    </source>
</evidence>
<evidence type="ECO:0000256" key="1">
    <source>
        <dbReference type="ARBA" id="ARBA00005495"/>
    </source>
</evidence>
<dbReference type="InterPro" id="IPR011057">
    <property type="entry name" value="Mss4-like_sf"/>
</dbReference>
<dbReference type="SUPFAM" id="SSF51316">
    <property type="entry name" value="Mss4-like"/>
    <property type="match status" value="1"/>
</dbReference>
<evidence type="ECO:0000313" key="6">
    <source>
        <dbReference type="Proteomes" id="UP001628874"/>
    </source>
</evidence>
<dbReference type="Proteomes" id="UP001628874">
    <property type="component" value="Unassembled WGS sequence"/>
</dbReference>
<evidence type="ECO:0000259" key="4">
    <source>
        <dbReference type="PROSITE" id="PS51891"/>
    </source>
</evidence>
<organism evidence="5 6">
    <name type="scientific">Scytonema tolypothrichoides VB-61278_2</name>
    <dbReference type="NCBI Taxonomy" id="3232314"/>
    <lineage>
        <taxon>Bacteria</taxon>
        <taxon>Bacillati</taxon>
        <taxon>Cyanobacteriota</taxon>
        <taxon>Cyanophyceae</taxon>
        <taxon>Nostocales</taxon>
        <taxon>Scytonemataceae</taxon>
        <taxon>Scytonema</taxon>
    </lineage>
</organism>
<dbReference type="Gene3D" id="2.170.150.70">
    <property type="match status" value="1"/>
</dbReference>
<proteinExistence type="inferred from homology"/>
<keyword evidence="6" id="KW-1185">Reference proteome</keyword>
<evidence type="ECO:0000256" key="2">
    <source>
        <dbReference type="ARBA" id="ARBA00022723"/>
    </source>
</evidence>
<name>A0ABW8WKG6_9CYAN</name>
<comment type="similarity">
    <text evidence="1">Belongs to the Gfa family.</text>
</comment>
<keyword evidence="2" id="KW-0479">Metal-binding</keyword>
<gene>
    <name evidence="5" type="ORF">AB0759_12550</name>
</gene>
<comment type="caution">
    <text evidence="5">The sequence shown here is derived from an EMBL/GenBank/DDBJ whole genome shotgun (WGS) entry which is preliminary data.</text>
</comment>
<reference evidence="5 6" key="1">
    <citation type="submission" date="2024-07" db="EMBL/GenBank/DDBJ databases">
        <authorList>
            <person name="Tripathy S."/>
        </authorList>
    </citation>
    <scope>NUCLEOTIDE SEQUENCE [LARGE SCALE GENOMIC DNA]</scope>
    <source>
        <strain evidence="5 6">VB-61278_2</strain>
    </source>
</reference>
<dbReference type="Pfam" id="PF04828">
    <property type="entry name" value="GFA"/>
    <property type="match status" value="1"/>
</dbReference>
<dbReference type="EMBL" id="JBFQGM010000004">
    <property type="protein sequence ID" value="MFL9461457.1"/>
    <property type="molecule type" value="Genomic_DNA"/>
</dbReference>
<dbReference type="InterPro" id="IPR006913">
    <property type="entry name" value="CENP-V/GFA"/>
</dbReference>
<evidence type="ECO:0000313" key="5">
    <source>
        <dbReference type="EMBL" id="MFL9461457.1"/>
    </source>
</evidence>
<accession>A0ABW8WKG6</accession>
<feature type="domain" description="CENP-V/GFA" evidence="4">
    <location>
        <begin position="3"/>
        <end position="66"/>
    </location>
</feature>
<dbReference type="RefSeq" id="WP_237266029.1">
    <property type="nucleotide sequence ID" value="NZ_JBFQGM010000004.1"/>
</dbReference>
<keyword evidence="3" id="KW-0862">Zinc</keyword>
<dbReference type="PROSITE" id="PS51891">
    <property type="entry name" value="CENP_V_GFA"/>
    <property type="match status" value="1"/>
</dbReference>
<sequence length="66" mass="7294">MLLKGSCHCGAVRLNVKSYHPYPFMRCYCSICRKTAGEGSYAINIVGDNTTLQVEGEENIPIENTP</sequence>
<protein>
    <submittedName>
        <fullName evidence="5">GFA family protein</fullName>
    </submittedName>
</protein>